<keyword evidence="7" id="KW-0175">Coiled coil</keyword>
<dbReference type="PANTHER" id="PTHR34137:SF1">
    <property type="entry name" value="EXODEOXYRIBONUCLEASE 7 SMALL SUBUNIT"/>
    <property type="match status" value="1"/>
</dbReference>
<dbReference type="PIRSF" id="PIRSF006488">
    <property type="entry name" value="Exonuc_VII_S"/>
    <property type="match status" value="1"/>
</dbReference>
<dbReference type="NCBIfam" id="NF002140">
    <property type="entry name" value="PRK00977.1-4"/>
    <property type="match status" value="1"/>
</dbReference>
<evidence type="ECO:0000256" key="7">
    <source>
        <dbReference type="SAM" id="Coils"/>
    </source>
</evidence>
<keyword evidence="2 6" id="KW-0963">Cytoplasm</keyword>
<evidence type="ECO:0000256" key="5">
    <source>
        <dbReference type="ARBA" id="ARBA00022839"/>
    </source>
</evidence>
<comment type="similarity">
    <text evidence="1 6">Belongs to the XseB family.</text>
</comment>
<comment type="subcellular location">
    <subcellularLocation>
        <location evidence="6">Cytoplasm</location>
    </subcellularLocation>
</comment>
<evidence type="ECO:0000256" key="2">
    <source>
        <dbReference type="ARBA" id="ARBA00022490"/>
    </source>
</evidence>
<dbReference type="NCBIfam" id="TIGR01280">
    <property type="entry name" value="xseB"/>
    <property type="match status" value="1"/>
</dbReference>
<dbReference type="Proteomes" id="UP000295310">
    <property type="component" value="Unassembled WGS sequence"/>
</dbReference>
<dbReference type="SUPFAM" id="SSF116842">
    <property type="entry name" value="XseB-like"/>
    <property type="match status" value="1"/>
</dbReference>
<keyword evidence="3 6" id="KW-0540">Nuclease</keyword>
<evidence type="ECO:0000256" key="6">
    <source>
        <dbReference type="HAMAP-Rule" id="MF_00337"/>
    </source>
</evidence>
<evidence type="ECO:0000313" key="9">
    <source>
        <dbReference type="Proteomes" id="UP000295310"/>
    </source>
</evidence>
<dbReference type="GO" id="GO:0009318">
    <property type="term" value="C:exodeoxyribonuclease VII complex"/>
    <property type="evidence" value="ECO:0007669"/>
    <property type="project" value="UniProtKB-UniRule"/>
</dbReference>
<dbReference type="EC" id="3.1.11.6" evidence="6"/>
<name>A0A4R6BDR7_9STAP</name>
<gene>
    <name evidence="6 8" type="primary">xseB</name>
    <name evidence="8" type="ORF">ERX27_06310</name>
</gene>
<keyword evidence="9" id="KW-1185">Reference proteome</keyword>
<reference evidence="8 9" key="1">
    <citation type="submission" date="2019-01" db="EMBL/GenBank/DDBJ databases">
        <title>Draft genome sequences of the type strains of six Macrococcus species.</title>
        <authorList>
            <person name="Mazhar S."/>
            <person name="Altermann E."/>
            <person name="Hill C."/>
            <person name="Mcauliffe O."/>
        </authorList>
    </citation>
    <scope>NUCLEOTIDE SEQUENCE [LARGE SCALE GENOMIC DNA]</scope>
    <source>
        <strain evidence="8 9">CCM4811</strain>
    </source>
</reference>
<evidence type="ECO:0000256" key="1">
    <source>
        <dbReference type="ARBA" id="ARBA00009998"/>
    </source>
</evidence>
<proteinExistence type="inferred from homology"/>
<comment type="subunit">
    <text evidence="6">Heterooligomer composed of large and small subunits.</text>
</comment>
<organism evidence="8 9">
    <name type="scientific">Macrococcus brunensis</name>
    <dbReference type="NCBI Taxonomy" id="198483"/>
    <lineage>
        <taxon>Bacteria</taxon>
        <taxon>Bacillati</taxon>
        <taxon>Bacillota</taxon>
        <taxon>Bacilli</taxon>
        <taxon>Bacillales</taxon>
        <taxon>Staphylococcaceae</taxon>
        <taxon>Macrococcus</taxon>
    </lineage>
</organism>
<dbReference type="InterPro" id="IPR037004">
    <property type="entry name" value="Exonuc_VII_ssu_sf"/>
</dbReference>
<dbReference type="InterPro" id="IPR003761">
    <property type="entry name" value="Exonuc_VII_S"/>
</dbReference>
<dbReference type="RefSeq" id="WP_133431990.1">
    <property type="nucleotide sequence ID" value="NZ_CP092172.1"/>
</dbReference>
<sequence>MAKNFETMMTELESIVNKLDNDQVSLEESIELYEKGVALSKACQEQLVQAEKKINQLSSAEEAE</sequence>
<keyword evidence="5 6" id="KW-0269">Exonuclease</keyword>
<dbReference type="OrthoDB" id="9798666at2"/>
<comment type="function">
    <text evidence="6">Bidirectionally degrades single-stranded DNA into large acid-insoluble oligonucleotides, which are then degraded further into small acid-soluble oligonucleotides.</text>
</comment>
<comment type="caution">
    <text evidence="8">The sequence shown here is derived from an EMBL/GenBank/DDBJ whole genome shotgun (WGS) entry which is preliminary data.</text>
</comment>
<dbReference type="Gene3D" id="1.10.287.1040">
    <property type="entry name" value="Exonuclease VII, small subunit"/>
    <property type="match status" value="1"/>
</dbReference>
<dbReference type="EMBL" id="SCWA01000009">
    <property type="protein sequence ID" value="TDL97868.1"/>
    <property type="molecule type" value="Genomic_DNA"/>
</dbReference>
<keyword evidence="4 6" id="KW-0378">Hydrolase</keyword>
<dbReference type="GO" id="GO:0006308">
    <property type="term" value="P:DNA catabolic process"/>
    <property type="evidence" value="ECO:0007669"/>
    <property type="project" value="UniProtKB-UniRule"/>
</dbReference>
<protein>
    <recommendedName>
        <fullName evidence="6">Exodeoxyribonuclease 7 small subunit</fullName>
        <ecNumber evidence="6">3.1.11.6</ecNumber>
    </recommendedName>
    <alternativeName>
        <fullName evidence="6">Exodeoxyribonuclease VII small subunit</fullName>
        <shortName evidence="6">Exonuclease VII small subunit</shortName>
    </alternativeName>
</protein>
<evidence type="ECO:0000313" key="8">
    <source>
        <dbReference type="EMBL" id="TDL97868.1"/>
    </source>
</evidence>
<evidence type="ECO:0000256" key="3">
    <source>
        <dbReference type="ARBA" id="ARBA00022722"/>
    </source>
</evidence>
<evidence type="ECO:0000256" key="4">
    <source>
        <dbReference type="ARBA" id="ARBA00022801"/>
    </source>
</evidence>
<dbReference type="PANTHER" id="PTHR34137">
    <property type="entry name" value="EXODEOXYRIBONUCLEASE 7 SMALL SUBUNIT"/>
    <property type="match status" value="1"/>
</dbReference>
<comment type="catalytic activity">
    <reaction evidence="6">
        <text>Exonucleolytic cleavage in either 5'- to 3'- or 3'- to 5'-direction to yield nucleoside 5'-phosphates.</text>
        <dbReference type="EC" id="3.1.11.6"/>
    </reaction>
</comment>
<dbReference type="AlphaFoldDB" id="A0A4R6BDR7"/>
<feature type="coiled-coil region" evidence="7">
    <location>
        <begin position="2"/>
        <end position="60"/>
    </location>
</feature>
<dbReference type="GO" id="GO:0008855">
    <property type="term" value="F:exodeoxyribonuclease VII activity"/>
    <property type="evidence" value="ECO:0007669"/>
    <property type="project" value="UniProtKB-UniRule"/>
</dbReference>
<accession>A0A4R6BDR7</accession>
<dbReference type="HAMAP" id="MF_00337">
    <property type="entry name" value="Exonuc_7_S"/>
    <property type="match status" value="1"/>
</dbReference>
<dbReference type="Pfam" id="PF02609">
    <property type="entry name" value="Exonuc_VII_S"/>
    <property type="match status" value="1"/>
</dbReference>
<dbReference type="GO" id="GO:0005829">
    <property type="term" value="C:cytosol"/>
    <property type="evidence" value="ECO:0007669"/>
    <property type="project" value="TreeGrafter"/>
</dbReference>